<organism evidence="1">
    <name type="scientific">bioreactor metagenome</name>
    <dbReference type="NCBI Taxonomy" id="1076179"/>
    <lineage>
        <taxon>unclassified sequences</taxon>
        <taxon>metagenomes</taxon>
        <taxon>ecological metagenomes</taxon>
    </lineage>
</organism>
<accession>A0A644YQU3</accession>
<gene>
    <name evidence="1" type="ORF">SDC9_77528</name>
</gene>
<dbReference type="InterPro" id="IPR030902">
    <property type="entry name" value="CLB_0814_fam"/>
</dbReference>
<dbReference type="EMBL" id="VSSQ01005944">
    <property type="protein sequence ID" value="MPM30975.1"/>
    <property type="molecule type" value="Genomic_DNA"/>
</dbReference>
<dbReference type="NCBIfam" id="TIGR04540">
    <property type="entry name" value="CLB_0814_fam"/>
    <property type="match status" value="1"/>
</dbReference>
<comment type="caution">
    <text evidence="1">The sequence shown here is derived from an EMBL/GenBank/DDBJ whole genome shotgun (WGS) entry which is preliminary data.</text>
</comment>
<protein>
    <submittedName>
        <fullName evidence="1">Uncharacterized protein</fullName>
    </submittedName>
</protein>
<evidence type="ECO:0000313" key="1">
    <source>
        <dbReference type="EMBL" id="MPM30975.1"/>
    </source>
</evidence>
<proteinExistence type="predicted"/>
<name>A0A644YQU3_9ZZZZ</name>
<reference evidence="1" key="1">
    <citation type="submission" date="2019-08" db="EMBL/GenBank/DDBJ databases">
        <authorList>
            <person name="Kucharzyk K."/>
            <person name="Murdoch R.W."/>
            <person name="Higgins S."/>
            <person name="Loffler F."/>
        </authorList>
    </citation>
    <scope>NUCLEOTIDE SEQUENCE</scope>
</reference>
<dbReference type="AlphaFoldDB" id="A0A644YQU3"/>
<sequence>MRLTYKNPRELATAVKDLVDSYLDGVMEYEVLEERLKKLVASNMERVYKDGIMSLKIANVLGEERVNIVNRIIKEQE</sequence>